<keyword evidence="2" id="KW-0964">Secreted</keyword>
<dbReference type="GO" id="GO:0005576">
    <property type="term" value="C:extracellular region"/>
    <property type="evidence" value="ECO:0007669"/>
    <property type="project" value="UniProtKB-SubCell"/>
</dbReference>
<dbReference type="KEGG" id="cbot:ATE48_07250"/>
<dbReference type="Pfam" id="PF17963">
    <property type="entry name" value="Big_9"/>
    <property type="match status" value="1"/>
</dbReference>
<dbReference type="InterPro" id="IPR050557">
    <property type="entry name" value="RTX_toxin/Mannuronan_C5-epim"/>
</dbReference>
<dbReference type="SUPFAM" id="SSF51120">
    <property type="entry name" value="beta-Roll"/>
    <property type="match status" value="6"/>
</dbReference>
<dbReference type="Pfam" id="PF00353">
    <property type="entry name" value="HemolysinCabind"/>
    <property type="match status" value="10"/>
</dbReference>
<gene>
    <name evidence="3" type="ORF">ATE48_07250</name>
</gene>
<dbReference type="PANTHER" id="PTHR38340">
    <property type="entry name" value="S-LAYER PROTEIN"/>
    <property type="match status" value="1"/>
</dbReference>
<dbReference type="PROSITE" id="PS00330">
    <property type="entry name" value="HEMOLYSIN_CALCIUM"/>
    <property type="match status" value="3"/>
</dbReference>
<dbReference type="GO" id="GO:0005509">
    <property type="term" value="F:calcium ion binding"/>
    <property type="evidence" value="ECO:0007669"/>
    <property type="project" value="InterPro"/>
</dbReference>
<dbReference type="Gene3D" id="2.150.10.10">
    <property type="entry name" value="Serralysin-like metalloprotease, C-terminal"/>
    <property type="match status" value="3"/>
</dbReference>
<organism evidence="3 4">
    <name type="scientific">Candidatus Viadribacter manganicus</name>
    <dbReference type="NCBI Taxonomy" id="1759059"/>
    <lineage>
        <taxon>Bacteria</taxon>
        <taxon>Pseudomonadati</taxon>
        <taxon>Pseudomonadota</taxon>
        <taxon>Alphaproteobacteria</taxon>
        <taxon>Hyphomonadales</taxon>
        <taxon>Hyphomonadaceae</taxon>
        <taxon>Candidatus Viadribacter</taxon>
    </lineage>
</organism>
<name>A0A1B1AGP4_9PROT</name>
<dbReference type="Gene3D" id="2.60.40.2700">
    <property type="match status" value="3"/>
</dbReference>
<dbReference type="Proteomes" id="UP000092498">
    <property type="component" value="Chromosome"/>
</dbReference>
<evidence type="ECO:0000256" key="1">
    <source>
        <dbReference type="ARBA" id="ARBA00004613"/>
    </source>
</evidence>
<dbReference type="InterPro" id="IPR011049">
    <property type="entry name" value="Serralysin-like_metalloprot_C"/>
</dbReference>
<dbReference type="InterPro" id="IPR018511">
    <property type="entry name" value="Hemolysin-typ_Ca-bd_CS"/>
</dbReference>
<dbReference type="InterPro" id="IPR001343">
    <property type="entry name" value="Hemolysn_Ca-bd"/>
</dbReference>
<dbReference type="PRINTS" id="PR00313">
    <property type="entry name" value="CABNDNGRPT"/>
</dbReference>
<dbReference type="Gene3D" id="2.60.40.3440">
    <property type="match status" value="1"/>
</dbReference>
<evidence type="ECO:0000313" key="4">
    <source>
        <dbReference type="Proteomes" id="UP000092498"/>
    </source>
</evidence>
<dbReference type="STRING" id="1759059.ATE48_07250"/>
<keyword evidence="4" id="KW-1185">Reference proteome</keyword>
<dbReference type="InParanoid" id="A0A1B1AGP4"/>
<accession>A0A1B1AGP4</accession>
<evidence type="ECO:0000313" key="3">
    <source>
        <dbReference type="EMBL" id="ANP45728.1"/>
    </source>
</evidence>
<comment type="subcellular location">
    <subcellularLocation>
        <location evidence="1">Secreted</location>
    </subcellularLocation>
</comment>
<protein>
    <submittedName>
        <fullName evidence="3">Uncharacterized protein</fullName>
    </submittedName>
</protein>
<proteinExistence type="predicted"/>
<reference evidence="3 4" key="1">
    <citation type="submission" date="2015-11" db="EMBL/GenBank/DDBJ databases">
        <title>Whole-Genome Sequence of Candidatus Oderbacter manganicum from the National Park Lower Oder Valley, Germany.</title>
        <authorList>
            <person name="Braun B."/>
            <person name="Liere K."/>
            <person name="Szewzyk U."/>
        </authorList>
    </citation>
    <scope>NUCLEOTIDE SEQUENCE [LARGE SCALE GENOMIC DNA]</scope>
    <source>
        <strain evidence="3 4">OTSz_A_272</strain>
    </source>
</reference>
<sequence length="2768" mass="276639">MRAFGRSVQKAEGTSVPINIWGAENQNPLSLNSDLNAQTSPVVADNGGVEFAVGWISGGAVNVSFYDEQGLPNPVLASVIASDATSANITDLQIVAGGSGMGYGIAWSETNGAVAQLVLRYYDGVSGSLLGGELAISSHVGVNQHDLAISGYGRDNAQGRPIIDGFDAVWVEGAGAAHSNGSIYLQRFATPLDAAADPSAPPVAVGVDGAVGGAGDGELLISNNGRDPSVAGLHAHLGGADEIIITWIDANNRLNIRVYNDNGTQNNALAGVNQGNVNTATAPIVAGSQQHVIGIQGGGFVVAWVATLGANNVLAARVFTLGAAPGSWTASGVIVLDNLDGASNAIADFSMAALENGGFTVSWTADDAGTQAIYTRSFTGGGLANEIAASVFHAPLDATNVSTTGLIGDRYIAVYQDNSTPGDAANIGAQIFDTRLDPLGNPIVLNGPGVSLIGDPEFETRGRVQPDILVGTIGQDTIDGRQSDDIMDGGLGDDTIIAGAGNDTIDGGGGSDTLVLNGRFSIDGDSSNDDYQIVSQGNGLFTITDLRANGDGVDFTRSVENFQFLGNGVTLTAAQLLGAGPAPITPTAWGWTNEDADTAPNANGAPDVDGFIVNPNTRAGIQQHASVSDSVGEFIAVVWENSTGPGADTHIRGQFFDVILAPDAFIPNTIDISDGIGIETNPVVASGGANSGWAVVWDQRDNVGDTTRELRTNFVGPGQLTSVELSVLVEANVDQHDAAIFGSFLDRTLTSPTGGSVLPVGMNEGYNVVWVSTHLDGADGALAADYGRIMLQRFELPLDDLGNPGAPVGGGLDGIAGLDNSFGTMDAAVWVGDEEADGGGFIGRNPSTSSLHTFETGIVWIAQDGAGGEKVMFRGYDDLGQIINFPAGDNISAGFPVAAGTNAFIVSAGAVNFAIVWVTADATSPSGYTVMATMLSSAGNGINGQGFGFGAPPAPFAVAQLPLGYAPGTGNLQVTGLSGEDSNDLAIAWNSVSATGNDLMAQHIGVLLDPVTGIALNMAAEGNAIVVNATTSGNQSDGVIAGLLGDRFIAVYTDDNGAYTDGSDLVGRVIDTRDAVNPDPIVGDLVTPAGGVQARRDVLIGTNGNDTIRGDISDADGLVDYIYAGMGDDTIQGGPGVRGAAGIPEIIDGGEGNDTSVYTGRLQDYSITINGDGSYEVIDLRATTDAAGNPLTHDGIDNLYSIENLRFLDLANGGAGAQTISLAFPGSPPPLDPGFDGTPVAWSLDDASQYKEVVVDVDPTPGTPADQRSGIAVTNLQDGAGISWIVADGAGANTQVWAISYDTTGRPDPILLGVNTQLTDGGLGGIYLDNLVSNIDVAMTAGLGMTAVWQSSDVLGNDSADTSIHLAFASTNTHVVLGGGGAGGVPGPGIPGGEIVVVGTDGAGIAIDPTIQGYEIVDGANDTLEVGFHVGFELQNDGVLDAVSGDQYGALMLARYEIPVYDILVDAAGLPILNGGQGQLATDAFGNLIPSTPAGFGVGSETAPISIGLDGVRGTADDGAAIVITDLGLFAANNVPANATVIQGRDMTMGSLHDGQLVVSYIGVDEQVHLRIYLPSVNAAADRESGGVGVDVVAQGVTTYAELALPFATSLGAVAGGQSAMIVPQQNGSFGVFWGASDGAGGIAIQGVIYSGAGSNWSPSPVITFATGLALNVDFQVASTGVTPGGLEDGFFVSWEAGAGILGQRFDMAGQSVGQQIVVGDPTTGTPGAHSTSGIDDGRMIVGYVDGADVSIQYLDNRQPGVALIGPRTGAPADVIAGTVGDDAIDGRALNDQLFGGLGDDLITMGTGADIGFGGEGNDTIIGGGGQDQLLGEAGNDVLWGGLSGPIEPQVDGDLIAGLTAAGVSAALIATDTGADIISGGTGEDTISFQGEFGDFNINLATGIITSDRDQNGSFVLEDVIGQIVDDGAGGTIFQFINDIENATGGIGNDTLIGNNANNVLTGGGGNNSFDGGGGVDTAVIDGVFASYSFHRTGQTLTITDAGDTQSVTNIEFLQFADVRVSVADIFAVLADNATISGASLVVANANTAPVAFDDVASVLQGGVIMIKPLANDADADGGQTLTITHINGIALSAGPISLASGTISLLSNGALSFAAAAGFSGLASFSYTISDGMGGVATATVNVNVTPSSGVVVVNDGQAPLTISGLANEHQTLSANLGADPDGAGTAPSLQWLRNGVVIAGEVGVSYTLTAADVGAVISVRATYVDGDGFGEVVTSAGTAPVTPINDGAAPVTIAGSTLEHGVLSASLGADPDGAGPAPSYQWLRNGVAIVGATGANYTTTANDVGASIAVRVVYTDGQGFSETVTSAGSGPITAVNDGASALTITGATNVGQTLTRVIGADPDGVGTAPTTVWLRNGVPIVGATGATYVLTNDDLGAVISVRISYTDGQGFNELVTSAGTAAITNGLILNGNGNANVLNGGAGNDIINGLGGADTLTGNGGSDTIDGGTGNDTIVATLNDGDDAYNGGGGVDTYTLAAISADVTVNLTTGTSSSAQTGSDTLVGVENVTGGSGNDTLTGDGLANLLIGGAGNDRLDGGTGGADVLRGGLGNDVYVIDRAGITVTENANEGVDLILTSLASYTLGNNLEDLTYTGAGAITARGNGLNNVITGGNGADNLDGAAGNDTLIGGLGVDTLTGGGGNDIMNGGAGNDIMNGGTGNDSFVFSGVFDADTIAGFDANATGGQDLLDVSALGINAANFAANVTITDLGADTLVTIAGFGTILLSGVNGTGANVITQADFIFGGP</sequence>
<evidence type="ECO:0000256" key="2">
    <source>
        <dbReference type="ARBA" id="ARBA00022525"/>
    </source>
</evidence>
<dbReference type="PANTHER" id="PTHR38340:SF1">
    <property type="entry name" value="S-LAYER PROTEIN"/>
    <property type="match status" value="1"/>
</dbReference>
<dbReference type="EMBL" id="CP013244">
    <property type="protein sequence ID" value="ANP45728.1"/>
    <property type="molecule type" value="Genomic_DNA"/>
</dbReference>